<organism evidence="7 8">
    <name type="scientific">Caenispirillum bisanense</name>
    <dbReference type="NCBI Taxonomy" id="414052"/>
    <lineage>
        <taxon>Bacteria</taxon>
        <taxon>Pseudomonadati</taxon>
        <taxon>Pseudomonadota</taxon>
        <taxon>Alphaproteobacteria</taxon>
        <taxon>Rhodospirillales</taxon>
        <taxon>Novispirillaceae</taxon>
        <taxon>Caenispirillum</taxon>
    </lineage>
</organism>
<feature type="domain" description="RNA polymerase sigma-70 region 2" evidence="5">
    <location>
        <begin position="14"/>
        <end position="84"/>
    </location>
</feature>
<dbReference type="InterPro" id="IPR013324">
    <property type="entry name" value="RNA_pol_sigma_r3/r4-like"/>
</dbReference>
<dbReference type="Pfam" id="PF08281">
    <property type="entry name" value="Sigma70_r4_2"/>
    <property type="match status" value="1"/>
</dbReference>
<dbReference type="InterPro" id="IPR007627">
    <property type="entry name" value="RNA_pol_sigma70_r2"/>
</dbReference>
<protein>
    <submittedName>
        <fullName evidence="7">RNA polymerase sigma-70 factor, ECF subfamily</fullName>
    </submittedName>
</protein>
<dbReference type="CDD" id="cd06171">
    <property type="entry name" value="Sigma70_r4"/>
    <property type="match status" value="1"/>
</dbReference>
<name>A0A286H256_9PROT</name>
<sequence>MPTPRQSDTLFRLLMAHRRRLVRYARTIVGDDHRAEDVVQDAFLRLDGAVEAGPNGAAAVSKPVPYLYLVVRNLAVDARRRMTREERRTAPEDGHFAMLAGDHPTPEATVIARDDLRRLEAALAELPERTRVALKLHRVDGLRLVDIAAELGVSVGTAHRLVSDALDHCRHRLRRS</sequence>
<evidence type="ECO:0000313" key="7">
    <source>
        <dbReference type="EMBL" id="SOE01536.1"/>
    </source>
</evidence>
<dbReference type="InterPro" id="IPR013325">
    <property type="entry name" value="RNA_pol_sigma_r2"/>
</dbReference>
<dbReference type="SUPFAM" id="SSF88946">
    <property type="entry name" value="Sigma2 domain of RNA polymerase sigma factors"/>
    <property type="match status" value="1"/>
</dbReference>
<dbReference type="GO" id="GO:0016987">
    <property type="term" value="F:sigma factor activity"/>
    <property type="evidence" value="ECO:0007669"/>
    <property type="project" value="UniProtKB-KW"/>
</dbReference>
<dbReference type="GO" id="GO:0003677">
    <property type="term" value="F:DNA binding"/>
    <property type="evidence" value="ECO:0007669"/>
    <property type="project" value="InterPro"/>
</dbReference>
<evidence type="ECO:0000256" key="2">
    <source>
        <dbReference type="ARBA" id="ARBA00023015"/>
    </source>
</evidence>
<evidence type="ECO:0000256" key="1">
    <source>
        <dbReference type="ARBA" id="ARBA00010641"/>
    </source>
</evidence>
<keyword evidence="2" id="KW-0805">Transcription regulation</keyword>
<dbReference type="NCBIfam" id="TIGR02937">
    <property type="entry name" value="sigma70-ECF"/>
    <property type="match status" value="1"/>
</dbReference>
<dbReference type="Pfam" id="PF04542">
    <property type="entry name" value="Sigma70_r2"/>
    <property type="match status" value="1"/>
</dbReference>
<dbReference type="InterPro" id="IPR014284">
    <property type="entry name" value="RNA_pol_sigma-70_dom"/>
</dbReference>
<dbReference type="Gene3D" id="1.10.10.10">
    <property type="entry name" value="Winged helix-like DNA-binding domain superfamily/Winged helix DNA-binding domain"/>
    <property type="match status" value="1"/>
</dbReference>
<keyword evidence="4" id="KW-0804">Transcription</keyword>
<proteinExistence type="inferred from homology"/>
<evidence type="ECO:0000313" key="8">
    <source>
        <dbReference type="Proteomes" id="UP000219621"/>
    </source>
</evidence>
<accession>A0A286H256</accession>
<dbReference type="GO" id="GO:0006352">
    <property type="term" value="P:DNA-templated transcription initiation"/>
    <property type="evidence" value="ECO:0007669"/>
    <property type="project" value="InterPro"/>
</dbReference>
<dbReference type="Proteomes" id="UP000219621">
    <property type="component" value="Unassembled WGS sequence"/>
</dbReference>
<dbReference type="InterPro" id="IPR036388">
    <property type="entry name" value="WH-like_DNA-bd_sf"/>
</dbReference>
<dbReference type="InterPro" id="IPR039425">
    <property type="entry name" value="RNA_pol_sigma-70-like"/>
</dbReference>
<gene>
    <name evidence="7" type="ORF">SAMN05421508_11923</name>
</gene>
<dbReference type="EMBL" id="OCNJ01000019">
    <property type="protein sequence ID" value="SOE01536.1"/>
    <property type="molecule type" value="Genomic_DNA"/>
</dbReference>
<evidence type="ECO:0000256" key="3">
    <source>
        <dbReference type="ARBA" id="ARBA00023082"/>
    </source>
</evidence>
<reference evidence="7 8" key="1">
    <citation type="submission" date="2017-09" db="EMBL/GenBank/DDBJ databases">
        <authorList>
            <person name="Ehlers B."/>
            <person name="Leendertz F.H."/>
        </authorList>
    </citation>
    <scope>NUCLEOTIDE SEQUENCE [LARGE SCALE GENOMIC DNA]</scope>
    <source>
        <strain evidence="7 8">USBA 140</strain>
    </source>
</reference>
<dbReference type="RefSeq" id="WP_097281672.1">
    <property type="nucleotide sequence ID" value="NZ_OCNJ01000019.1"/>
</dbReference>
<dbReference type="OrthoDB" id="9794372at2"/>
<dbReference type="InterPro" id="IPR013249">
    <property type="entry name" value="RNA_pol_sigma70_r4_t2"/>
</dbReference>
<dbReference type="PANTHER" id="PTHR43133:SF63">
    <property type="entry name" value="RNA POLYMERASE SIGMA FACTOR FECI-RELATED"/>
    <property type="match status" value="1"/>
</dbReference>
<keyword evidence="8" id="KW-1185">Reference proteome</keyword>
<dbReference type="SUPFAM" id="SSF88659">
    <property type="entry name" value="Sigma3 and sigma4 domains of RNA polymerase sigma factors"/>
    <property type="match status" value="1"/>
</dbReference>
<dbReference type="Gene3D" id="1.10.1740.10">
    <property type="match status" value="1"/>
</dbReference>
<dbReference type="AlphaFoldDB" id="A0A286H256"/>
<keyword evidence="3" id="KW-0731">Sigma factor</keyword>
<evidence type="ECO:0000256" key="4">
    <source>
        <dbReference type="ARBA" id="ARBA00023163"/>
    </source>
</evidence>
<comment type="similarity">
    <text evidence="1">Belongs to the sigma-70 factor family. ECF subfamily.</text>
</comment>
<evidence type="ECO:0000259" key="6">
    <source>
        <dbReference type="Pfam" id="PF08281"/>
    </source>
</evidence>
<feature type="domain" description="RNA polymerase sigma factor 70 region 4 type 2" evidence="6">
    <location>
        <begin position="117"/>
        <end position="169"/>
    </location>
</feature>
<evidence type="ECO:0000259" key="5">
    <source>
        <dbReference type="Pfam" id="PF04542"/>
    </source>
</evidence>
<dbReference type="PANTHER" id="PTHR43133">
    <property type="entry name" value="RNA POLYMERASE ECF-TYPE SIGMA FACTO"/>
    <property type="match status" value="1"/>
</dbReference>